<evidence type="ECO:0000313" key="7">
    <source>
        <dbReference type="Proteomes" id="UP000601736"/>
    </source>
</evidence>
<evidence type="ECO:0000259" key="5">
    <source>
        <dbReference type="PROSITE" id="PS50850"/>
    </source>
</evidence>
<dbReference type="Pfam" id="PF07690">
    <property type="entry name" value="MFS_1"/>
    <property type="match status" value="1"/>
</dbReference>
<keyword evidence="1 4" id="KW-0812">Transmembrane</keyword>
<feature type="transmembrane region" description="Helical" evidence="4">
    <location>
        <begin position="188"/>
        <end position="211"/>
    </location>
</feature>
<feature type="transmembrane region" description="Helical" evidence="4">
    <location>
        <begin position="115"/>
        <end position="137"/>
    </location>
</feature>
<dbReference type="PANTHER" id="PTHR23520">
    <property type="entry name" value="TRANSPORTER, PUTATIVE (AFU_ORTHOLOGUE AFUA_3G04000)-RELATED"/>
    <property type="match status" value="1"/>
</dbReference>
<evidence type="ECO:0000256" key="1">
    <source>
        <dbReference type="ARBA" id="ARBA00022692"/>
    </source>
</evidence>
<feature type="domain" description="Major facilitator superfamily (MFS) profile" evidence="5">
    <location>
        <begin position="25"/>
        <end position="412"/>
    </location>
</feature>
<dbReference type="EMBL" id="CAJNAP010000018">
    <property type="protein sequence ID" value="CAE6507359.1"/>
    <property type="molecule type" value="Genomic_DNA"/>
</dbReference>
<dbReference type="Gene3D" id="1.20.1250.20">
    <property type="entry name" value="MFS general substrate transporter like domains"/>
    <property type="match status" value="2"/>
</dbReference>
<reference evidence="6" key="1">
    <citation type="submission" date="2021-02" db="EMBL/GenBank/DDBJ databases">
        <authorList>
            <person name="Han P."/>
        </authorList>
    </citation>
    <scope>NUCLEOTIDE SEQUENCE</scope>
    <source>
        <strain evidence="6">Nitrosomonas nitrosa 18-3D</strain>
    </source>
</reference>
<dbReference type="SUPFAM" id="SSF103473">
    <property type="entry name" value="MFS general substrate transporter"/>
    <property type="match status" value="1"/>
</dbReference>
<dbReference type="PANTHER" id="PTHR23520:SF5">
    <property type="entry name" value="TRANSPORTER, PUTATIVE (AFU_ORTHOLOGUE AFUA_3G04000)-RELATED"/>
    <property type="match status" value="1"/>
</dbReference>
<evidence type="ECO:0000256" key="2">
    <source>
        <dbReference type="ARBA" id="ARBA00022989"/>
    </source>
</evidence>
<feature type="transmembrane region" description="Helical" evidence="4">
    <location>
        <begin position="91"/>
        <end position="109"/>
    </location>
</feature>
<feature type="transmembrane region" description="Helical" evidence="4">
    <location>
        <begin position="38"/>
        <end position="57"/>
    </location>
</feature>
<organism evidence="6 7">
    <name type="scientific">Nitrosomonas nitrosa</name>
    <dbReference type="NCBI Taxonomy" id="52442"/>
    <lineage>
        <taxon>Bacteria</taxon>
        <taxon>Pseudomonadati</taxon>
        <taxon>Pseudomonadota</taxon>
        <taxon>Betaproteobacteria</taxon>
        <taxon>Nitrosomonadales</taxon>
        <taxon>Nitrosomonadaceae</taxon>
        <taxon>Nitrosomonas</taxon>
    </lineage>
</organism>
<keyword evidence="2 4" id="KW-1133">Transmembrane helix</keyword>
<feature type="transmembrane region" description="Helical" evidence="4">
    <location>
        <begin position="63"/>
        <end position="84"/>
    </location>
</feature>
<accession>A0A8H9D978</accession>
<keyword evidence="3 4" id="KW-0472">Membrane</keyword>
<dbReference type="GO" id="GO:0022857">
    <property type="term" value="F:transmembrane transporter activity"/>
    <property type="evidence" value="ECO:0007669"/>
    <property type="project" value="InterPro"/>
</dbReference>
<dbReference type="PROSITE" id="PS50850">
    <property type="entry name" value="MFS"/>
    <property type="match status" value="1"/>
</dbReference>
<feature type="transmembrane region" description="Helical" evidence="4">
    <location>
        <begin position="266"/>
        <end position="291"/>
    </location>
</feature>
<evidence type="ECO:0000256" key="4">
    <source>
        <dbReference type="SAM" id="Phobius"/>
    </source>
</evidence>
<dbReference type="Proteomes" id="UP000601736">
    <property type="component" value="Unassembled WGS sequence"/>
</dbReference>
<feature type="transmembrane region" description="Helical" evidence="4">
    <location>
        <begin position="158"/>
        <end position="176"/>
    </location>
</feature>
<dbReference type="InterPro" id="IPR020846">
    <property type="entry name" value="MFS_dom"/>
</dbReference>
<feature type="transmembrane region" description="Helical" evidence="4">
    <location>
        <begin position="312"/>
        <end position="334"/>
    </location>
</feature>
<name>A0A8H9D978_9PROT</name>
<dbReference type="RefSeq" id="WP_239654189.1">
    <property type="nucleotide sequence ID" value="NZ_CAJNAP010000018.1"/>
</dbReference>
<dbReference type="AlphaFoldDB" id="A0A8H9D978"/>
<protein>
    <submittedName>
        <fullName evidence="6">ABC transporter permease</fullName>
    </submittedName>
</protein>
<feature type="transmembrane region" description="Helical" evidence="4">
    <location>
        <begin position="388"/>
        <end position="406"/>
    </location>
</feature>
<proteinExistence type="predicted"/>
<comment type="caution">
    <text evidence="6">The sequence shown here is derived from an EMBL/GenBank/DDBJ whole genome shotgun (WGS) entry which is preliminary data.</text>
</comment>
<evidence type="ECO:0000256" key="3">
    <source>
        <dbReference type="ARBA" id="ARBA00023136"/>
    </source>
</evidence>
<gene>
    <name evidence="6" type="ORF">NMYAN_250015</name>
</gene>
<dbReference type="InterPro" id="IPR036259">
    <property type="entry name" value="MFS_trans_sf"/>
</dbReference>
<sequence length="416" mass="44180">MRPELPVEMSADQVYDNGPESQFNPTFCLLGARALRDFGDSFVAILLPVYLLALGLTPFEVGVVATISLLGSAFLTIGAGLLGARYGYRQLLLAAAGLMIATGVAFTLIHDYALLLVIAFAGTVNPSAGNVSVFVPLEHAALSGAVRDSDRTKMFARYSLFGALAAAVGALAAAAPDVIAPFGVDQLIAIKAMFVLYALLGLCGGLLYARLPRAKCRHDSQEVSVLGPSRKVVFKLAALFSLDAFAGGFVVQSLLALWLFERFDLSLLAAGAFFFWTGVVSAFSFPVAAWLSQRIGLVNTMVFTHIPSSIALILAAFAPTLPVTLGLLLVRAALSQMDVPTRSSYVMAIVTERERVAAASFTLVPRSLAAAVSPALAGALFAASYQTWPLVICGVLKIAYDLLLLLQFRYHKPPEE</sequence>
<evidence type="ECO:0000313" key="6">
    <source>
        <dbReference type="EMBL" id="CAE6507359.1"/>
    </source>
</evidence>
<dbReference type="InterPro" id="IPR011701">
    <property type="entry name" value="MFS"/>
</dbReference>
<feature type="transmembrane region" description="Helical" evidence="4">
    <location>
        <begin position="232"/>
        <end position="260"/>
    </location>
</feature>